<proteinExistence type="predicted"/>
<dbReference type="Pfam" id="PF13592">
    <property type="entry name" value="HTH_33"/>
    <property type="match status" value="1"/>
</dbReference>
<evidence type="ECO:0000256" key="1">
    <source>
        <dbReference type="SAM" id="MobiDB-lite"/>
    </source>
</evidence>
<dbReference type="RefSeq" id="WP_125032241.1">
    <property type="nucleotide sequence ID" value="NZ_QQWG01000062.1"/>
</dbReference>
<keyword evidence="4" id="KW-1185">Reference proteome</keyword>
<dbReference type="InterPro" id="IPR009057">
    <property type="entry name" value="Homeodomain-like_sf"/>
</dbReference>
<evidence type="ECO:0000259" key="2">
    <source>
        <dbReference type="Pfam" id="PF13592"/>
    </source>
</evidence>
<dbReference type="EMBL" id="QQWG01000062">
    <property type="protein sequence ID" value="RRG18910.1"/>
    <property type="molecule type" value="Genomic_DNA"/>
</dbReference>
<comment type="caution">
    <text evidence="3">The sequence shown here is derived from an EMBL/GenBank/DDBJ whole genome shotgun (WGS) entry which is preliminary data.</text>
</comment>
<feature type="domain" description="Winged helix-turn helix" evidence="2">
    <location>
        <begin position="94"/>
        <end position="144"/>
    </location>
</feature>
<dbReference type="AlphaFoldDB" id="A0A425XW64"/>
<gene>
    <name evidence="3" type="ORF">DWB61_17810</name>
</gene>
<dbReference type="OrthoDB" id="677437at2"/>
<dbReference type="InterPro" id="IPR025959">
    <property type="entry name" value="Winged_HTH_dom"/>
</dbReference>
<evidence type="ECO:0000313" key="4">
    <source>
        <dbReference type="Proteomes" id="UP000285794"/>
    </source>
</evidence>
<feature type="region of interest" description="Disordered" evidence="1">
    <location>
        <begin position="125"/>
        <end position="145"/>
    </location>
</feature>
<accession>A0A425XW64</accession>
<sequence>LRITDSYRLKLRIQSLILTKENKFKERNQLAKFLGVSKSALQKWTEKYEKSGLEGLLTISSGGDRKTIIPESVHLKLKKKLEDSENPLRGYWDAVAWLKEHHQLEIKYHTLRAYLKRHFQSKLKTPRKSHYKKDEQAIKAFKKTP</sequence>
<dbReference type="Proteomes" id="UP000285794">
    <property type="component" value="Unassembled WGS sequence"/>
</dbReference>
<name>A0A425XW64_9BACT</name>
<dbReference type="SUPFAM" id="SSF46689">
    <property type="entry name" value="Homeodomain-like"/>
    <property type="match status" value="1"/>
</dbReference>
<protein>
    <submittedName>
        <fullName evidence="3">Transposase</fullName>
    </submittedName>
</protein>
<feature type="non-terminal residue" evidence="3">
    <location>
        <position position="1"/>
    </location>
</feature>
<evidence type="ECO:0000313" key="3">
    <source>
        <dbReference type="EMBL" id="RRG18910.1"/>
    </source>
</evidence>
<organism evidence="3 4">
    <name type="scientific">Ancylomarina euxinus</name>
    <dbReference type="NCBI Taxonomy" id="2283627"/>
    <lineage>
        <taxon>Bacteria</taxon>
        <taxon>Pseudomonadati</taxon>
        <taxon>Bacteroidota</taxon>
        <taxon>Bacteroidia</taxon>
        <taxon>Marinilabiliales</taxon>
        <taxon>Marinifilaceae</taxon>
        <taxon>Ancylomarina</taxon>
    </lineage>
</organism>
<reference evidence="3 4" key="1">
    <citation type="submission" date="2018-07" db="EMBL/GenBank/DDBJ databases">
        <title>Draft genome sequence of Ancylomarina sp. M1P.</title>
        <authorList>
            <person name="Yadav S."/>
            <person name="Villanueva L."/>
            <person name="Damste J.S.S."/>
        </authorList>
    </citation>
    <scope>NUCLEOTIDE SEQUENCE [LARGE SCALE GENOMIC DNA]</scope>
    <source>
        <strain evidence="3 4">M1P</strain>
    </source>
</reference>